<dbReference type="SUPFAM" id="SSF81296">
    <property type="entry name" value="E set domains"/>
    <property type="match status" value="1"/>
</dbReference>
<dbReference type="InterPro" id="IPR006047">
    <property type="entry name" value="GH13_cat_dom"/>
</dbReference>
<dbReference type="PANTHER" id="PTHR43002">
    <property type="entry name" value="GLYCOGEN DEBRANCHING ENZYME"/>
    <property type="match status" value="1"/>
</dbReference>
<accession>A0A7V1PV76</accession>
<dbReference type="InterPro" id="IPR014756">
    <property type="entry name" value="Ig_E-set"/>
</dbReference>
<reference evidence="4" key="1">
    <citation type="journal article" date="2020" name="mSystems">
        <title>Genome- and Community-Level Interaction Insights into Carbon Utilization and Element Cycling Functions of Hydrothermarchaeota in Hydrothermal Sediment.</title>
        <authorList>
            <person name="Zhou Z."/>
            <person name="Liu Y."/>
            <person name="Xu W."/>
            <person name="Pan J."/>
            <person name="Luo Z.H."/>
            <person name="Li M."/>
        </authorList>
    </citation>
    <scope>NUCLEOTIDE SEQUENCE [LARGE SCALE GENOMIC DNA]</scope>
    <source>
        <strain evidence="4">HyVt-456</strain>
    </source>
</reference>
<dbReference type="InterPro" id="IPR004193">
    <property type="entry name" value="Glyco_hydro_13_N"/>
</dbReference>
<dbReference type="Proteomes" id="UP000886005">
    <property type="component" value="Unassembled WGS sequence"/>
</dbReference>
<evidence type="ECO:0000313" key="4">
    <source>
        <dbReference type="EMBL" id="HED10681.1"/>
    </source>
</evidence>
<evidence type="ECO:0000256" key="1">
    <source>
        <dbReference type="ARBA" id="ARBA00008061"/>
    </source>
</evidence>
<comment type="caution">
    <text evidence="4">The sequence shown here is derived from an EMBL/GenBank/DDBJ whole genome shotgun (WGS) entry which is preliminary data.</text>
</comment>
<dbReference type="InterPro" id="IPR013783">
    <property type="entry name" value="Ig-like_fold"/>
</dbReference>
<evidence type="ECO:0000256" key="2">
    <source>
        <dbReference type="SAM" id="MobiDB-lite"/>
    </source>
</evidence>
<dbReference type="EMBL" id="DRLD01000228">
    <property type="protein sequence ID" value="HED10681.1"/>
    <property type="molecule type" value="Genomic_DNA"/>
</dbReference>
<dbReference type="Gene3D" id="3.20.20.80">
    <property type="entry name" value="Glycosidases"/>
    <property type="match status" value="1"/>
</dbReference>
<proteinExistence type="inferred from homology"/>
<feature type="domain" description="Glycosyl hydrolase family 13 catalytic" evidence="3">
    <location>
        <begin position="357"/>
        <end position="794"/>
    </location>
</feature>
<protein>
    <submittedName>
        <fullName evidence="4">Pullulanase</fullName>
    </submittedName>
</protein>
<comment type="similarity">
    <text evidence="1">Belongs to the glycosyl hydrolase 13 family.</text>
</comment>
<organism evidence="4">
    <name type="scientific">Caldithrix abyssi</name>
    <dbReference type="NCBI Taxonomy" id="187145"/>
    <lineage>
        <taxon>Bacteria</taxon>
        <taxon>Pseudomonadati</taxon>
        <taxon>Calditrichota</taxon>
        <taxon>Calditrichia</taxon>
        <taxon>Calditrichales</taxon>
        <taxon>Calditrichaceae</taxon>
        <taxon>Caldithrix</taxon>
    </lineage>
</organism>
<dbReference type="SUPFAM" id="SSF51445">
    <property type="entry name" value="(Trans)glycosidases"/>
    <property type="match status" value="1"/>
</dbReference>
<dbReference type="GO" id="GO:0004553">
    <property type="term" value="F:hydrolase activity, hydrolyzing O-glycosyl compounds"/>
    <property type="evidence" value="ECO:0007669"/>
    <property type="project" value="InterPro"/>
</dbReference>
<dbReference type="Pfam" id="PF02922">
    <property type="entry name" value="CBM_48"/>
    <property type="match status" value="1"/>
</dbReference>
<dbReference type="Gene3D" id="2.60.40.10">
    <property type="entry name" value="Immunoglobulins"/>
    <property type="match status" value="2"/>
</dbReference>
<dbReference type="SMART" id="SM00642">
    <property type="entry name" value="Aamy"/>
    <property type="match status" value="1"/>
</dbReference>
<dbReference type="Pfam" id="PF00128">
    <property type="entry name" value="Alpha-amylase"/>
    <property type="match status" value="1"/>
</dbReference>
<sequence>MPRLTNIVKIMKSIIFILLLFSLTQAQTANALRGYKMHGDSVTFIFDRNLYRVQPARVVVTGAFRGWSDDMNDQRWLLRESGNGIWRLTVANPDFSLLPPSSPFKFRIDDGIWLDPPQNAPNARGGNLIFADDIQPMIIRAELVSARDVRLLFPRARPEKYIYDPAAYRLTNGGREIAVERVLYIQPGELQLVPAQAVDIRRFTRLHLEHPKKTVTVRYNGWFKHLYNGRPLGAWHDTSDSHTHIRLFAPRADSVIVYLYEQTDQPPIKTILMDREPEGSWYTHLPGNWEGFYYDFTAHGPDEPGNHFHGRIRRHFSDPWARVSVDSWGPARIWPRMTPATPLKNGIPRPQDLIAYEVHVQDFTNALPLPDSLRGSFRGFVTPGLRNTHGAPIGFDHLKELGINAVHLMPVQEFLHYPDKVWQKAFLNDPYMIEQGINRENYQWGYRTSHAFALESRFRVKDSPWGSQNRDFRDLVQRFHDNDIAVIVDVVFNHTAERMDGRMMYFNFAAIDAPYFYRTDAQYDFIGAYGTETKSEQRPLMRRWIIEQVLDLKEQYGIDGIRIDLAGQTDEQTLRELRRVVGPDFIIYGEPWIGSDDPDYEANPDWDWYKEDAPIIFFQDDSRNAFKGPTSDPQNKQTDRGYAGGAGNREQVKKALSAGFPEDKTPLSGINYLDIHDNWALADRFATKNWDGRFGVDEDAYKIAATLLFTSPGPLVLHGGSEFMRSKGHAPLTELIKEFNGGKIWLHGKRDTYNLATANLFVWENLGRNMAPDSGIYCNYKDMNAFWRGLIALRLSDYGSVFRIAEKPAADYYRWIEPQDSRMLGYIVDGRICVLLNTADSSGVFNFSMPRGDWILAADNDKVDHKREREGYPYSKLHGGRQSIELPPFALRIWINKSAVTHKSR</sequence>
<dbReference type="GO" id="GO:0005975">
    <property type="term" value="P:carbohydrate metabolic process"/>
    <property type="evidence" value="ECO:0007669"/>
    <property type="project" value="InterPro"/>
</dbReference>
<evidence type="ECO:0000259" key="3">
    <source>
        <dbReference type="SMART" id="SM00642"/>
    </source>
</evidence>
<feature type="region of interest" description="Disordered" evidence="2">
    <location>
        <begin position="624"/>
        <end position="647"/>
    </location>
</feature>
<gene>
    <name evidence="4" type="ORF">ENJ10_08325</name>
</gene>
<dbReference type="InterPro" id="IPR017853">
    <property type="entry name" value="GH"/>
</dbReference>
<name>A0A7V1PV76_CALAY</name>
<dbReference type="AlphaFoldDB" id="A0A7V1PV76"/>